<dbReference type="AlphaFoldDB" id="D0FM66"/>
<gene>
    <name evidence="1" type="ORF">Hap62p55</name>
</gene>
<reference evidence="1" key="1">
    <citation type="submission" date="2007-05" db="EMBL/GenBank/DDBJ databases">
        <title>Hap62 prophage of Haemophilus aphrophilus NJ8700: Ecological fitness and prophages in a commensal species of the oral cavity.</title>
        <authorList>
            <person name="Di Bonaventura M."/>
            <person name="DeSalle R."/>
        </authorList>
    </citation>
    <scope>NUCLEOTIDE SEQUENCE</scope>
    <source>
        <strain evidence="1">NJ8700</strain>
    </source>
</reference>
<dbReference type="RefSeq" id="WP_044055218.1">
    <property type="nucleotide sequence ID" value="NC_012913.1"/>
</dbReference>
<organism evidence="1">
    <name type="scientific">Aggregatibacter aphrophilus (strain NJ8700)</name>
    <name type="common">Haemophilus aphrophilus</name>
    <dbReference type="NCBI Taxonomy" id="634176"/>
    <lineage>
        <taxon>Bacteria</taxon>
        <taxon>Pseudomonadati</taxon>
        <taxon>Pseudomonadota</taxon>
        <taxon>Gammaproteobacteria</taxon>
        <taxon>Pasteurellales</taxon>
        <taxon>Pasteurellaceae</taxon>
        <taxon>Aggregatibacter</taxon>
    </lineage>
</organism>
<dbReference type="EMBL" id="EF605277">
    <property type="protein sequence ID" value="ABW02876.1"/>
    <property type="molecule type" value="Genomic_DNA"/>
</dbReference>
<protein>
    <submittedName>
        <fullName evidence="1">Uncharacterized protein</fullName>
    </submittedName>
</protein>
<sequence length="124" mass="14096">MYGIEISGIQNLQSVGMLVHVQVTPLGSSGEYTPPEMTKEQQERYIYVYTCVYSDRRWAQGRMWAGSYAEKYKSVFAAPDKETGKKITWMTSEVNAALAEVSIEAILIWRIPKSVRTRVWAGQP</sequence>
<evidence type="ECO:0000313" key="1">
    <source>
        <dbReference type="EMBL" id="ABW02876.1"/>
    </source>
</evidence>
<proteinExistence type="predicted"/>
<accession>D0FM66</accession>
<dbReference type="PATRIC" id="fig|634176.19.peg.491"/>
<name>D0FM66_AGGAN</name>